<dbReference type="AlphaFoldDB" id="A0A2N1E753"/>
<organism evidence="1 2">
    <name type="scientific">Pseudomonas fluorescens</name>
    <dbReference type="NCBI Taxonomy" id="294"/>
    <lineage>
        <taxon>Bacteria</taxon>
        <taxon>Pseudomonadati</taxon>
        <taxon>Pseudomonadota</taxon>
        <taxon>Gammaproteobacteria</taxon>
        <taxon>Pseudomonadales</taxon>
        <taxon>Pseudomonadaceae</taxon>
        <taxon>Pseudomonas</taxon>
    </lineage>
</organism>
<protein>
    <submittedName>
        <fullName evidence="1">Uncharacterized protein</fullName>
    </submittedName>
</protein>
<evidence type="ECO:0000313" key="2">
    <source>
        <dbReference type="Proteomes" id="UP000233564"/>
    </source>
</evidence>
<name>A0A2N1E753_PSEFL</name>
<dbReference type="Proteomes" id="UP000233564">
    <property type="component" value="Unassembled WGS sequence"/>
</dbReference>
<comment type="caution">
    <text evidence="1">The sequence shown here is derived from an EMBL/GenBank/DDBJ whole genome shotgun (WGS) entry which is preliminary data.</text>
</comment>
<gene>
    <name evidence="1" type="ORF">CIB54_11610</name>
</gene>
<reference evidence="1 2" key="1">
    <citation type="submission" date="2017-08" db="EMBL/GenBank/DDBJ databases">
        <authorList>
            <person name="de Groot N.N."/>
        </authorList>
    </citation>
    <scope>NUCLEOTIDE SEQUENCE [LARGE SCALE GENOMIC DNA]</scope>
    <source>
        <strain evidence="1 2">PfR 37</strain>
    </source>
</reference>
<accession>A0A2N1E753</accession>
<sequence length="177" mass="19090">MSEGNCVTVSAIKAAMAKYGNHPEGIYKNIIRSDEGFDITMRDGVKVFLTHEELGQAMDSAGFAGKGKVLRHAIFLYAASAKRAQNENNDGRAKQSFEAAMGTLNDGEHPGEALTRLGLKNHMRRGTVEELKNGAIGTLADSVHSVAVVDAHIDLWSIKRVLAGSTWEKAPDVLVLD</sequence>
<dbReference type="EMBL" id="NVXX01000015">
    <property type="protein sequence ID" value="PKH21076.1"/>
    <property type="molecule type" value="Genomic_DNA"/>
</dbReference>
<evidence type="ECO:0000313" key="1">
    <source>
        <dbReference type="EMBL" id="PKH21076.1"/>
    </source>
</evidence>
<proteinExistence type="predicted"/>